<dbReference type="InterPro" id="IPR003663">
    <property type="entry name" value="Sugar/inositol_transpt"/>
</dbReference>
<dbReference type="PANTHER" id="PTHR48022:SF64">
    <property type="entry name" value="MAJOR FACILITATOR SUPERFAMILY (MFS) PROFILE DOMAIN-CONTAINING PROTEIN"/>
    <property type="match status" value="1"/>
</dbReference>
<comment type="caution">
    <text evidence="11">The sequence shown here is derived from an EMBL/GenBank/DDBJ whole genome shotgun (WGS) entry which is preliminary data.</text>
</comment>
<dbReference type="GO" id="GO:0016020">
    <property type="term" value="C:membrane"/>
    <property type="evidence" value="ECO:0007669"/>
    <property type="project" value="UniProtKB-SubCell"/>
</dbReference>
<sequence>MDFIRRRLPAPRQAIAIKESKSPSSTPTTPAHEPSRISQLAKESPPWYKVASRRRLYFILFPGAIVSYMTSGYDGSMMNSLQTVSYWDDYFGKPRGSKLGLISAIIALGAMCSAPFAPMVADHYGRRWGVTVGSIIMIGGAILQCESTNFAMFVVSRFILGFGLTFCTTASPSLVSELSHPRERVAVTALCNTCWFLGAIAAAWITYGTRLIPSTWSWRIPSLLQMGPSIIQLSAIWFLSESPRWLISHDRGEEAKAALIKYHGDGVETELVKLEYEEICAAISLEKELGNTTWMSMISSSGNRYRLFIIVCMGTFSQWSGNGLISYYLARILDTIGIRDSSTQSLINGIINIWNWVIAASAALLVERMGRRTLFRISTVGMLVIFTTWTVCSAVYSEMHSHAAATAVLVFIFIFQFFYCIAFSPLPVAYSVEILSYSVRAKGMAAYVFSTKVAVFVNQYVNPIGLANIGWKYYFVYVVILAIESFIAYGWFVETKGRALEEIAVLFDGDQADVQVLAKADTEGIHVENREFAVPNKV</sequence>
<name>A0A3D8QB71_9HELO</name>
<feature type="transmembrane region" description="Helical" evidence="9">
    <location>
        <begin position="444"/>
        <end position="461"/>
    </location>
</feature>
<evidence type="ECO:0000313" key="12">
    <source>
        <dbReference type="Proteomes" id="UP000256328"/>
    </source>
</evidence>
<dbReference type="InterPro" id="IPR005828">
    <property type="entry name" value="MFS_sugar_transport-like"/>
</dbReference>
<evidence type="ECO:0000256" key="5">
    <source>
        <dbReference type="ARBA" id="ARBA00022989"/>
    </source>
</evidence>
<evidence type="ECO:0000256" key="3">
    <source>
        <dbReference type="ARBA" id="ARBA00022448"/>
    </source>
</evidence>
<keyword evidence="5 9" id="KW-1133">Transmembrane helix</keyword>
<feature type="transmembrane region" description="Helical" evidence="9">
    <location>
        <begin position="99"/>
        <end position="121"/>
    </location>
</feature>
<feature type="transmembrane region" description="Helical" evidence="9">
    <location>
        <begin position="305"/>
        <end position="329"/>
    </location>
</feature>
<protein>
    <recommendedName>
        <fullName evidence="10">Major facilitator superfamily (MFS) profile domain-containing protein</fullName>
    </recommendedName>
</protein>
<dbReference type="GO" id="GO:0005351">
    <property type="term" value="F:carbohydrate:proton symporter activity"/>
    <property type="evidence" value="ECO:0007669"/>
    <property type="project" value="TreeGrafter"/>
</dbReference>
<feature type="domain" description="Major facilitator superfamily (MFS) profile" evidence="10">
    <location>
        <begin position="60"/>
        <end position="496"/>
    </location>
</feature>
<evidence type="ECO:0000256" key="8">
    <source>
        <dbReference type="SAM" id="MobiDB-lite"/>
    </source>
</evidence>
<feature type="transmembrane region" description="Helical" evidence="9">
    <location>
        <begin position="56"/>
        <end position="73"/>
    </location>
</feature>
<feature type="transmembrane region" description="Helical" evidence="9">
    <location>
        <begin position="402"/>
        <end position="423"/>
    </location>
</feature>
<accession>A0A3D8QB71</accession>
<evidence type="ECO:0000256" key="7">
    <source>
        <dbReference type="RuleBase" id="RU003346"/>
    </source>
</evidence>
<evidence type="ECO:0000256" key="6">
    <source>
        <dbReference type="ARBA" id="ARBA00023136"/>
    </source>
</evidence>
<feature type="region of interest" description="Disordered" evidence="8">
    <location>
        <begin position="18"/>
        <end position="38"/>
    </location>
</feature>
<comment type="subcellular location">
    <subcellularLocation>
        <location evidence="1">Membrane</location>
        <topology evidence="1">Multi-pass membrane protein</topology>
    </subcellularLocation>
</comment>
<keyword evidence="3 7" id="KW-0813">Transport</keyword>
<evidence type="ECO:0000256" key="4">
    <source>
        <dbReference type="ARBA" id="ARBA00022692"/>
    </source>
</evidence>
<evidence type="ECO:0000313" key="11">
    <source>
        <dbReference type="EMBL" id="RDW59092.1"/>
    </source>
</evidence>
<evidence type="ECO:0000259" key="10">
    <source>
        <dbReference type="PROSITE" id="PS50850"/>
    </source>
</evidence>
<dbReference type="InterPro" id="IPR005829">
    <property type="entry name" value="Sugar_transporter_CS"/>
</dbReference>
<dbReference type="InterPro" id="IPR050360">
    <property type="entry name" value="MFS_Sugar_Transporters"/>
</dbReference>
<dbReference type="InterPro" id="IPR036259">
    <property type="entry name" value="MFS_trans_sf"/>
</dbReference>
<keyword evidence="4 9" id="KW-0812">Transmembrane</keyword>
<dbReference type="Pfam" id="PF00083">
    <property type="entry name" value="Sugar_tr"/>
    <property type="match status" value="1"/>
</dbReference>
<dbReference type="OrthoDB" id="6133115at2759"/>
<feature type="transmembrane region" description="Helical" evidence="9">
    <location>
        <begin position="373"/>
        <end position="396"/>
    </location>
</feature>
<dbReference type="AlphaFoldDB" id="A0A3D8QB71"/>
<keyword evidence="6 9" id="KW-0472">Membrane</keyword>
<organism evidence="11 12">
    <name type="scientific">Coleophoma crateriformis</name>
    <dbReference type="NCBI Taxonomy" id="565419"/>
    <lineage>
        <taxon>Eukaryota</taxon>
        <taxon>Fungi</taxon>
        <taxon>Dikarya</taxon>
        <taxon>Ascomycota</taxon>
        <taxon>Pezizomycotina</taxon>
        <taxon>Leotiomycetes</taxon>
        <taxon>Helotiales</taxon>
        <taxon>Dermateaceae</taxon>
        <taxon>Coleophoma</taxon>
    </lineage>
</organism>
<keyword evidence="12" id="KW-1185">Reference proteome</keyword>
<evidence type="ECO:0000256" key="2">
    <source>
        <dbReference type="ARBA" id="ARBA00010992"/>
    </source>
</evidence>
<dbReference type="EMBL" id="PDLN01000020">
    <property type="protein sequence ID" value="RDW59092.1"/>
    <property type="molecule type" value="Genomic_DNA"/>
</dbReference>
<dbReference type="SUPFAM" id="SSF103473">
    <property type="entry name" value="MFS general substrate transporter"/>
    <property type="match status" value="1"/>
</dbReference>
<gene>
    <name evidence="11" type="ORF">BP5796_12016</name>
</gene>
<reference evidence="11 12" key="1">
    <citation type="journal article" date="2018" name="IMA Fungus">
        <title>IMA Genome-F 9: Draft genome sequence of Annulohypoxylon stygium, Aspergillus mulundensis, Berkeleyomyces basicola (syn. Thielaviopsis basicola), Ceratocystis smalleyi, two Cercospora beticola strains, Coleophoma cylindrospora, Fusarium fracticaudum, Phialophora cf. hyalina, and Morchella septimelata.</title>
        <authorList>
            <person name="Wingfield B.D."/>
            <person name="Bills G.F."/>
            <person name="Dong Y."/>
            <person name="Huang W."/>
            <person name="Nel W.J."/>
            <person name="Swalarsk-Parry B.S."/>
            <person name="Vaghefi N."/>
            <person name="Wilken P.M."/>
            <person name="An Z."/>
            <person name="de Beer Z.W."/>
            <person name="De Vos L."/>
            <person name="Chen L."/>
            <person name="Duong T.A."/>
            <person name="Gao Y."/>
            <person name="Hammerbacher A."/>
            <person name="Kikkert J.R."/>
            <person name="Li Y."/>
            <person name="Li H."/>
            <person name="Li K."/>
            <person name="Li Q."/>
            <person name="Liu X."/>
            <person name="Ma X."/>
            <person name="Naidoo K."/>
            <person name="Pethybridge S.J."/>
            <person name="Sun J."/>
            <person name="Steenkamp E.T."/>
            <person name="van der Nest M.A."/>
            <person name="van Wyk S."/>
            <person name="Wingfield M.J."/>
            <person name="Xiong C."/>
            <person name="Yue Q."/>
            <person name="Zhang X."/>
        </authorList>
    </citation>
    <scope>NUCLEOTIDE SEQUENCE [LARGE SCALE GENOMIC DNA]</scope>
    <source>
        <strain evidence="11 12">BP5796</strain>
    </source>
</reference>
<feature type="transmembrane region" description="Helical" evidence="9">
    <location>
        <begin position="150"/>
        <end position="175"/>
    </location>
</feature>
<proteinExistence type="inferred from homology"/>
<dbReference type="FunFam" id="1.20.1250.20:FF:000117">
    <property type="entry name" value="MFS hexose transporter"/>
    <property type="match status" value="1"/>
</dbReference>
<evidence type="ECO:0000256" key="9">
    <source>
        <dbReference type="SAM" id="Phobius"/>
    </source>
</evidence>
<dbReference type="Gene3D" id="1.20.1250.20">
    <property type="entry name" value="MFS general substrate transporter like domains"/>
    <property type="match status" value="1"/>
</dbReference>
<feature type="transmembrane region" description="Helical" evidence="9">
    <location>
        <begin position="187"/>
        <end position="207"/>
    </location>
</feature>
<dbReference type="Proteomes" id="UP000256328">
    <property type="component" value="Unassembled WGS sequence"/>
</dbReference>
<comment type="similarity">
    <text evidence="2 7">Belongs to the major facilitator superfamily. Sugar transporter (TC 2.A.1.1) family.</text>
</comment>
<dbReference type="PANTHER" id="PTHR48022">
    <property type="entry name" value="PLASTIDIC GLUCOSE TRANSPORTER 4"/>
    <property type="match status" value="1"/>
</dbReference>
<feature type="transmembrane region" description="Helical" evidence="9">
    <location>
        <begin position="349"/>
        <end position="366"/>
    </location>
</feature>
<feature type="transmembrane region" description="Helical" evidence="9">
    <location>
        <begin position="473"/>
        <end position="492"/>
    </location>
</feature>
<dbReference type="InterPro" id="IPR020846">
    <property type="entry name" value="MFS_dom"/>
</dbReference>
<dbReference type="PROSITE" id="PS00216">
    <property type="entry name" value="SUGAR_TRANSPORT_1"/>
    <property type="match status" value="1"/>
</dbReference>
<dbReference type="PROSITE" id="PS50850">
    <property type="entry name" value="MFS"/>
    <property type="match status" value="1"/>
</dbReference>
<evidence type="ECO:0000256" key="1">
    <source>
        <dbReference type="ARBA" id="ARBA00004141"/>
    </source>
</evidence>
<dbReference type="NCBIfam" id="TIGR00879">
    <property type="entry name" value="SP"/>
    <property type="match status" value="1"/>
</dbReference>